<evidence type="ECO:0000313" key="3">
    <source>
        <dbReference type="Proteomes" id="UP001164959"/>
    </source>
</evidence>
<reference evidence="2" key="1">
    <citation type="submission" date="2022-11" db="EMBL/GenBank/DDBJ databases">
        <title>Identification and genomic analyses of a novel endophytic actinobacterium Streptomyces endophytica sp. nov. with potential for biocontrol of Yam anthracnose.</title>
        <authorList>
            <person name="Huang X."/>
        </authorList>
    </citation>
    <scope>NUCLEOTIDE SEQUENCE</scope>
    <source>
        <strain evidence="2">HNM0140</strain>
    </source>
</reference>
<dbReference type="InterPro" id="IPR016040">
    <property type="entry name" value="NAD(P)-bd_dom"/>
</dbReference>
<dbReference type="Proteomes" id="UP001164959">
    <property type="component" value="Chromosome"/>
</dbReference>
<name>A0ABY6PH24_9ACTN</name>
<gene>
    <name evidence="2" type="ORF">OJ254_24065</name>
</gene>
<keyword evidence="3" id="KW-1185">Reference proteome</keyword>
<dbReference type="SUPFAM" id="SSF51735">
    <property type="entry name" value="NAD(P)-binding Rossmann-fold domains"/>
    <property type="match status" value="1"/>
</dbReference>
<accession>A0ABY6PH24</accession>
<dbReference type="PANTHER" id="PTHR43162">
    <property type="match status" value="1"/>
</dbReference>
<dbReference type="EMBL" id="CP110636">
    <property type="protein sequence ID" value="UZJ32793.1"/>
    <property type="molecule type" value="Genomic_DNA"/>
</dbReference>
<proteinExistence type="predicted"/>
<feature type="domain" description="NAD(P)-binding" evidence="1">
    <location>
        <begin position="71"/>
        <end position="252"/>
    </location>
</feature>
<dbReference type="PANTHER" id="PTHR43162:SF1">
    <property type="entry name" value="PRESTALK A DIFFERENTIATION PROTEIN A"/>
    <property type="match status" value="1"/>
</dbReference>
<evidence type="ECO:0000313" key="2">
    <source>
        <dbReference type="EMBL" id="UZJ32793.1"/>
    </source>
</evidence>
<dbReference type="Gene3D" id="3.40.50.720">
    <property type="entry name" value="NAD(P)-binding Rossmann-like Domain"/>
    <property type="match status" value="1"/>
</dbReference>
<evidence type="ECO:0000259" key="1">
    <source>
        <dbReference type="Pfam" id="PF13460"/>
    </source>
</evidence>
<dbReference type="InterPro" id="IPR036291">
    <property type="entry name" value="NAD(P)-bd_dom_sf"/>
</dbReference>
<dbReference type="RefSeq" id="WP_265364013.1">
    <property type="nucleotide sequence ID" value="NZ_CP110636.1"/>
</dbReference>
<sequence>MALDMLVSADIPAVVAGPGAPLRTVGGDKRDRHRLQRGSAMDMDRDTAMDTGAVMNRAAVGAAERTVLVIGATGNVGRQVVTQLLATDVGVGVHVRALTRHPDSAGLGYGGIEVRAGDLADARGLEEALEGVDRAFLMWPFHTADAAPAVVDALRRHVDHVVFLSSGAVQDGIAPEQQRHPVGRSHAAVEHLIERSELGWTHLRPTTFASNTLWWADQVRTGDVVRGAYGAVPMALLHEADIAAVAVRALTEEGHDKAVYALTGPEIQTQVDQVRIIGEAIGRPLRWEELSREAARQQLLADDTFPDSFVDTLLDGYAEMLDAPRPVTTTTVEDVAGRPARTLRQWAVDHAADFR</sequence>
<dbReference type="Gene3D" id="3.90.25.10">
    <property type="entry name" value="UDP-galactose 4-epimerase, domain 1"/>
    <property type="match status" value="1"/>
</dbReference>
<protein>
    <submittedName>
        <fullName evidence="2">NAD(P)H-binding protein</fullName>
    </submittedName>
</protein>
<organism evidence="2 3">
    <name type="scientific">Streptomyces endophytica</name>
    <dbReference type="NCBI Taxonomy" id="2991496"/>
    <lineage>
        <taxon>Bacteria</taxon>
        <taxon>Bacillati</taxon>
        <taxon>Actinomycetota</taxon>
        <taxon>Actinomycetes</taxon>
        <taxon>Kitasatosporales</taxon>
        <taxon>Streptomycetaceae</taxon>
        <taxon>Streptomyces</taxon>
    </lineage>
</organism>
<dbReference type="Pfam" id="PF13460">
    <property type="entry name" value="NAD_binding_10"/>
    <property type="match status" value="1"/>
</dbReference>
<dbReference type="InterPro" id="IPR051604">
    <property type="entry name" value="Ergot_Alk_Oxidoreductase"/>
</dbReference>